<feature type="region of interest" description="Disordered" evidence="1">
    <location>
        <begin position="47"/>
        <end position="72"/>
    </location>
</feature>
<name>A0ABV0RR12_9TELE</name>
<keyword evidence="3" id="KW-1185">Reference proteome</keyword>
<proteinExistence type="predicted"/>
<evidence type="ECO:0000313" key="3">
    <source>
        <dbReference type="Proteomes" id="UP001434883"/>
    </source>
</evidence>
<sequence length="72" mass="7836">VCSRIDKDGVIKRGAWREPPLVAGVVLGGAGLREKMHRGDKDLQTSARKMAMPNHGMLTQMPAALGPRERCL</sequence>
<accession>A0ABV0RR12</accession>
<evidence type="ECO:0000313" key="2">
    <source>
        <dbReference type="EMBL" id="MEQ2210610.1"/>
    </source>
</evidence>
<protein>
    <submittedName>
        <fullName evidence="2">Uncharacterized protein</fullName>
    </submittedName>
</protein>
<gene>
    <name evidence="2" type="ORF">XENOCAPTIV_016417</name>
</gene>
<feature type="non-terminal residue" evidence="2">
    <location>
        <position position="1"/>
    </location>
</feature>
<dbReference type="Proteomes" id="UP001434883">
    <property type="component" value="Unassembled WGS sequence"/>
</dbReference>
<organism evidence="2 3">
    <name type="scientific">Xenoophorus captivus</name>
    <dbReference type="NCBI Taxonomy" id="1517983"/>
    <lineage>
        <taxon>Eukaryota</taxon>
        <taxon>Metazoa</taxon>
        <taxon>Chordata</taxon>
        <taxon>Craniata</taxon>
        <taxon>Vertebrata</taxon>
        <taxon>Euteleostomi</taxon>
        <taxon>Actinopterygii</taxon>
        <taxon>Neopterygii</taxon>
        <taxon>Teleostei</taxon>
        <taxon>Neoteleostei</taxon>
        <taxon>Acanthomorphata</taxon>
        <taxon>Ovalentaria</taxon>
        <taxon>Atherinomorphae</taxon>
        <taxon>Cyprinodontiformes</taxon>
        <taxon>Goodeidae</taxon>
        <taxon>Xenoophorus</taxon>
    </lineage>
</organism>
<comment type="caution">
    <text evidence="2">The sequence shown here is derived from an EMBL/GenBank/DDBJ whole genome shotgun (WGS) entry which is preliminary data.</text>
</comment>
<dbReference type="EMBL" id="JAHRIN010053822">
    <property type="protein sequence ID" value="MEQ2210610.1"/>
    <property type="molecule type" value="Genomic_DNA"/>
</dbReference>
<reference evidence="2 3" key="1">
    <citation type="submission" date="2021-06" db="EMBL/GenBank/DDBJ databases">
        <authorList>
            <person name="Palmer J.M."/>
        </authorList>
    </citation>
    <scope>NUCLEOTIDE SEQUENCE [LARGE SCALE GENOMIC DNA]</scope>
    <source>
        <strain evidence="2 3">XC_2019</strain>
        <tissue evidence="2">Muscle</tissue>
    </source>
</reference>
<evidence type="ECO:0000256" key="1">
    <source>
        <dbReference type="SAM" id="MobiDB-lite"/>
    </source>
</evidence>